<dbReference type="WBParaSite" id="maker-uti_cns_0000000-snap-gene-0.57-mRNA-1">
    <property type="protein sequence ID" value="maker-uti_cns_0000000-snap-gene-0.57-mRNA-1"/>
    <property type="gene ID" value="maker-uti_cns_0000000-snap-gene-0.57"/>
</dbReference>
<dbReference type="EC" id="2.7.-.-" evidence="4"/>
<dbReference type="AlphaFoldDB" id="A0A1I8FUW0"/>
<accession>A0A1I8FUW0</accession>
<dbReference type="Pfam" id="PF03770">
    <property type="entry name" value="IPK"/>
    <property type="match status" value="1"/>
</dbReference>
<keyword evidence="5" id="KW-1185">Reference proteome</keyword>
<dbReference type="GO" id="GO:0005634">
    <property type="term" value="C:nucleus"/>
    <property type="evidence" value="ECO:0007669"/>
    <property type="project" value="TreeGrafter"/>
</dbReference>
<dbReference type="SUPFAM" id="SSF56104">
    <property type="entry name" value="SAICAR synthase-like"/>
    <property type="match status" value="1"/>
</dbReference>
<organism evidence="5 7">
    <name type="scientific">Macrostomum lignano</name>
    <dbReference type="NCBI Taxonomy" id="282301"/>
    <lineage>
        <taxon>Eukaryota</taxon>
        <taxon>Metazoa</taxon>
        <taxon>Spiralia</taxon>
        <taxon>Lophotrochozoa</taxon>
        <taxon>Platyhelminthes</taxon>
        <taxon>Rhabditophora</taxon>
        <taxon>Macrostomorpha</taxon>
        <taxon>Macrostomida</taxon>
        <taxon>Macrostomidae</taxon>
        <taxon>Macrostomum</taxon>
    </lineage>
</organism>
<dbReference type="GO" id="GO:0046854">
    <property type="term" value="P:phosphatidylinositol phosphate biosynthetic process"/>
    <property type="evidence" value="ECO:0007669"/>
    <property type="project" value="TreeGrafter"/>
</dbReference>
<dbReference type="InterPro" id="IPR038286">
    <property type="entry name" value="IPK_sf"/>
</dbReference>
<dbReference type="PANTHER" id="PTHR12400">
    <property type="entry name" value="INOSITOL POLYPHOSPHATE KINASE"/>
    <property type="match status" value="1"/>
</dbReference>
<name>A0A1I8FUW0_9PLAT</name>
<dbReference type="WBParaSite" id="maker-uti_cns_0045611-snap-gene-1.27-mRNA-1">
    <property type="protein sequence ID" value="maker-uti_cns_0045611-snap-gene-1.27-mRNA-1"/>
    <property type="gene ID" value="maker-uti_cns_0045611-snap-gene-1.27"/>
</dbReference>
<comment type="similarity">
    <text evidence="1 4">Belongs to the inositol phosphokinase (IPK) family.</text>
</comment>
<dbReference type="Gene3D" id="3.30.470.160">
    <property type="entry name" value="Inositol polyphosphate kinase"/>
    <property type="match status" value="1"/>
</dbReference>
<dbReference type="PANTHER" id="PTHR12400:SF26">
    <property type="entry name" value="KINASE"/>
    <property type="match status" value="1"/>
</dbReference>
<evidence type="ECO:0000256" key="2">
    <source>
        <dbReference type="ARBA" id="ARBA00022679"/>
    </source>
</evidence>
<dbReference type="GO" id="GO:0032958">
    <property type="term" value="P:inositol phosphate biosynthetic process"/>
    <property type="evidence" value="ECO:0007669"/>
    <property type="project" value="InterPro"/>
</dbReference>
<dbReference type="GO" id="GO:0005737">
    <property type="term" value="C:cytoplasm"/>
    <property type="evidence" value="ECO:0007669"/>
    <property type="project" value="TreeGrafter"/>
</dbReference>
<sequence>MQSEQLRQFVPIFYREVEHRGEYFLELEDLLHHFKNPSIMDVKMGSRTFLESEVTNPVLRTDLYKKMVELDPNEPTAEEKQHQAVTKLRYMRVADIMHYFCAYNPVIMRQYARRLTDLR</sequence>
<evidence type="ECO:0000256" key="3">
    <source>
        <dbReference type="ARBA" id="ARBA00022777"/>
    </source>
</evidence>
<dbReference type="WBParaSite" id="maker-uti_cns_0000015-snap-gene-0.11-mRNA-1">
    <property type="protein sequence ID" value="maker-uti_cns_0000015-snap-gene-0.11-mRNA-1"/>
    <property type="gene ID" value="maker-uti_cns_0000015-snap-gene-0.11"/>
</dbReference>
<dbReference type="Proteomes" id="UP000095280">
    <property type="component" value="Unplaced"/>
</dbReference>
<evidence type="ECO:0000313" key="6">
    <source>
        <dbReference type="WBParaSite" id="maker-uti_cns_0000000-snap-gene-0.57-mRNA-1"/>
    </source>
</evidence>
<keyword evidence="3 4" id="KW-0418">Kinase</keyword>
<evidence type="ECO:0000256" key="1">
    <source>
        <dbReference type="ARBA" id="ARBA00007374"/>
    </source>
</evidence>
<proteinExistence type="inferred from homology"/>
<reference evidence="6 7" key="1">
    <citation type="submission" date="2016-11" db="UniProtKB">
        <authorList>
            <consortium name="WormBaseParasite"/>
        </authorList>
    </citation>
    <scope>IDENTIFICATION</scope>
</reference>
<evidence type="ECO:0000313" key="7">
    <source>
        <dbReference type="WBParaSite" id="maker-uti_cns_0000015-snap-gene-0.11-mRNA-1"/>
    </source>
</evidence>
<evidence type="ECO:0000256" key="4">
    <source>
        <dbReference type="RuleBase" id="RU363090"/>
    </source>
</evidence>
<dbReference type="GO" id="GO:0000828">
    <property type="term" value="F:inositol hexakisphosphate kinase activity"/>
    <property type="evidence" value="ECO:0007669"/>
    <property type="project" value="TreeGrafter"/>
</dbReference>
<protein>
    <recommendedName>
        <fullName evidence="4">Kinase</fullName>
        <ecNumber evidence="4">2.7.-.-</ecNumber>
    </recommendedName>
</protein>
<dbReference type="InterPro" id="IPR005522">
    <property type="entry name" value="IPK"/>
</dbReference>
<evidence type="ECO:0000313" key="5">
    <source>
        <dbReference type="Proteomes" id="UP000095280"/>
    </source>
</evidence>
<keyword evidence="2 4" id="KW-0808">Transferase</keyword>